<proteinExistence type="inferred from homology"/>
<feature type="transmembrane region" description="Helical" evidence="9">
    <location>
        <begin position="173"/>
        <end position="197"/>
    </location>
</feature>
<feature type="transmembrane region" description="Helical" evidence="9">
    <location>
        <begin position="318"/>
        <end position="337"/>
    </location>
</feature>
<dbReference type="PANTHER" id="PTHR23513:SF9">
    <property type="entry name" value="ENTEROBACTIN EXPORTER ENTS"/>
    <property type="match status" value="1"/>
</dbReference>
<evidence type="ECO:0000256" key="2">
    <source>
        <dbReference type="ARBA" id="ARBA00022448"/>
    </source>
</evidence>
<organism evidence="11 12">
    <name type="scientific">Mycobacterium bourgelatii</name>
    <dbReference type="NCBI Taxonomy" id="1273442"/>
    <lineage>
        <taxon>Bacteria</taxon>
        <taxon>Bacillati</taxon>
        <taxon>Actinomycetota</taxon>
        <taxon>Actinomycetes</taxon>
        <taxon>Mycobacteriales</taxon>
        <taxon>Mycobacteriaceae</taxon>
        <taxon>Mycobacterium</taxon>
    </lineage>
</organism>
<evidence type="ECO:0000256" key="1">
    <source>
        <dbReference type="ARBA" id="ARBA00004429"/>
    </source>
</evidence>
<protein>
    <recommendedName>
        <fullName evidence="8">Multidrug efflux pump Tap</fullName>
    </recommendedName>
</protein>
<evidence type="ECO:0000256" key="7">
    <source>
        <dbReference type="ARBA" id="ARBA00038075"/>
    </source>
</evidence>
<name>A0A7I9YTZ4_MYCBU</name>
<accession>A0A7I9YTZ4</accession>
<dbReference type="InterPro" id="IPR011701">
    <property type="entry name" value="MFS"/>
</dbReference>
<evidence type="ECO:0000256" key="9">
    <source>
        <dbReference type="SAM" id="Phobius"/>
    </source>
</evidence>
<dbReference type="GO" id="GO:0005886">
    <property type="term" value="C:plasma membrane"/>
    <property type="evidence" value="ECO:0007669"/>
    <property type="project" value="UniProtKB-SubCell"/>
</dbReference>
<dbReference type="InterPro" id="IPR005829">
    <property type="entry name" value="Sugar_transporter_CS"/>
</dbReference>
<feature type="transmembrane region" description="Helical" evidence="9">
    <location>
        <begin position="403"/>
        <end position="424"/>
    </location>
</feature>
<evidence type="ECO:0000256" key="4">
    <source>
        <dbReference type="ARBA" id="ARBA00022692"/>
    </source>
</evidence>
<comment type="caution">
    <text evidence="11">The sequence shown here is derived from an EMBL/GenBank/DDBJ whole genome shotgun (WGS) entry which is preliminary data.</text>
</comment>
<evidence type="ECO:0000259" key="10">
    <source>
        <dbReference type="PROSITE" id="PS50850"/>
    </source>
</evidence>
<reference evidence="11 12" key="1">
    <citation type="journal article" date="2019" name="Emerg. Microbes Infect.">
        <title>Comprehensive subspecies identification of 175 nontuberculous mycobacteria species based on 7547 genomic profiles.</title>
        <authorList>
            <person name="Matsumoto Y."/>
            <person name="Kinjo T."/>
            <person name="Motooka D."/>
            <person name="Nabeya D."/>
            <person name="Jung N."/>
            <person name="Uechi K."/>
            <person name="Horii T."/>
            <person name="Iida T."/>
            <person name="Fujita J."/>
            <person name="Nakamura S."/>
        </authorList>
    </citation>
    <scope>NUCLEOTIDE SEQUENCE [LARGE SCALE GENOMIC DNA]</scope>
    <source>
        <strain evidence="11 12">JCM 30725</strain>
    </source>
</reference>
<evidence type="ECO:0000313" key="12">
    <source>
        <dbReference type="Proteomes" id="UP000465360"/>
    </source>
</evidence>
<dbReference type="EMBL" id="BLKZ01000001">
    <property type="protein sequence ID" value="GFG92148.1"/>
    <property type="molecule type" value="Genomic_DNA"/>
</dbReference>
<dbReference type="Pfam" id="PF07690">
    <property type="entry name" value="MFS_1"/>
    <property type="match status" value="1"/>
</dbReference>
<dbReference type="GO" id="GO:0046677">
    <property type="term" value="P:response to antibiotic"/>
    <property type="evidence" value="ECO:0007669"/>
    <property type="project" value="UniProtKB-KW"/>
</dbReference>
<feature type="transmembrane region" description="Helical" evidence="9">
    <location>
        <begin position="343"/>
        <end position="365"/>
    </location>
</feature>
<dbReference type="InterPro" id="IPR036259">
    <property type="entry name" value="MFS_trans_sf"/>
</dbReference>
<feature type="domain" description="Major facilitator superfamily (MFS) profile" evidence="10">
    <location>
        <begin position="37"/>
        <end position="431"/>
    </location>
</feature>
<dbReference type="SUPFAM" id="SSF103473">
    <property type="entry name" value="MFS general substrate transporter"/>
    <property type="match status" value="1"/>
</dbReference>
<evidence type="ECO:0000256" key="8">
    <source>
        <dbReference type="ARBA" id="ARBA00040914"/>
    </source>
</evidence>
<comment type="subcellular location">
    <subcellularLocation>
        <location evidence="1">Cell inner membrane</location>
        <topology evidence="1">Multi-pass membrane protein</topology>
    </subcellularLocation>
</comment>
<keyword evidence="2" id="KW-0813">Transport</keyword>
<dbReference type="PROSITE" id="PS50850">
    <property type="entry name" value="MFS"/>
    <property type="match status" value="1"/>
</dbReference>
<keyword evidence="4 9" id="KW-0812">Transmembrane</keyword>
<dbReference type="PANTHER" id="PTHR23513">
    <property type="entry name" value="INTEGRAL MEMBRANE EFFLUX PROTEIN-RELATED"/>
    <property type="match status" value="1"/>
</dbReference>
<feature type="transmembrane region" description="Helical" evidence="9">
    <location>
        <begin position="203"/>
        <end position="222"/>
    </location>
</feature>
<keyword evidence="6 9" id="KW-0472">Membrane</keyword>
<comment type="similarity">
    <text evidence="7">Belongs to the major facilitator superfamily. Drug:H(+) antiporter-3 (DHA3) (TC 2.A.1.21) family.</text>
</comment>
<feature type="transmembrane region" description="Helical" evidence="9">
    <location>
        <begin position="132"/>
        <end position="152"/>
    </location>
</feature>
<gene>
    <name evidence="11" type="ORF">MBOU_41900</name>
</gene>
<evidence type="ECO:0000256" key="5">
    <source>
        <dbReference type="ARBA" id="ARBA00022989"/>
    </source>
</evidence>
<feature type="transmembrane region" description="Helical" evidence="9">
    <location>
        <begin position="253"/>
        <end position="271"/>
    </location>
</feature>
<keyword evidence="5 9" id="KW-1133">Transmembrane helix</keyword>
<keyword evidence="12" id="KW-1185">Reference proteome</keyword>
<feature type="transmembrane region" description="Helical" evidence="9">
    <location>
        <begin position="75"/>
        <end position="98"/>
    </location>
</feature>
<feature type="transmembrane region" description="Helical" evidence="9">
    <location>
        <begin position="105"/>
        <end position="126"/>
    </location>
</feature>
<evidence type="ECO:0000256" key="6">
    <source>
        <dbReference type="ARBA" id="ARBA00023136"/>
    </source>
</evidence>
<feature type="transmembrane region" description="Helical" evidence="9">
    <location>
        <begin position="291"/>
        <end position="311"/>
    </location>
</feature>
<evidence type="ECO:0000256" key="3">
    <source>
        <dbReference type="ARBA" id="ARBA00022475"/>
    </source>
</evidence>
<dbReference type="InterPro" id="IPR020846">
    <property type="entry name" value="MFS_dom"/>
</dbReference>
<sequence length="448" mass="46524">MDEHSTILHCGKKIGGSVRAAGLHSAAIAMNTTSRGPAYLILLATLMSCAGNGISIIAFPWLVLQRQGSAGQASIVAGATTLPLLFSTLIAGTAVDYFGRRCVSIVSDVLSAASVAAVPVVAWAFGVDAVNVAVLAILGACGALFDPAGITARQSMLPEAAARARWSLDRTNSIYEAVLNVAFVVGPGIGGLMIATIGGITTMWVTAGAFGLSILAMAVLQLEGAGKPHHSTRPEGLVSGVVEGLRFVWSLRVLRALALIDLTVTALYLPMESVLFPKYFSDRQQPGQLGSALVALSIGSLLGALGYAVVASYMSRRLIMLTAVSSFGAATLVIAVLPPLPVILVMCAVIGLVYGPIQPIYNYVMQTRAPHYLRGRVVGVMTSMAYAAGPLGLLLAGPLTDAAGLKVTFFALAVPILVTGLICIRLPSLRELDREPEFAVESAAEVRA</sequence>
<dbReference type="GO" id="GO:0022857">
    <property type="term" value="F:transmembrane transporter activity"/>
    <property type="evidence" value="ECO:0007669"/>
    <property type="project" value="InterPro"/>
</dbReference>
<dbReference type="AlphaFoldDB" id="A0A7I9YTZ4"/>
<dbReference type="Proteomes" id="UP000465360">
    <property type="component" value="Unassembled WGS sequence"/>
</dbReference>
<dbReference type="CDD" id="cd06173">
    <property type="entry name" value="MFS_MefA_like"/>
    <property type="match status" value="1"/>
</dbReference>
<keyword evidence="3" id="KW-1003">Cell membrane</keyword>
<dbReference type="Gene3D" id="1.20.1250.20">
    <property type="entry name" value="MFS general substrate transporter like domains"/>
    <property type="match status" value="1"/>
</dbReference>
<feature type="transmembrane region" description="Helical" evidence="9">
    <location>
        <begin position="38"/>
        <end position="63"/>
    </location>
</feature>
<evidence type="ECO:0000313" key="11">
    <source>
        <dbReference type="EMBL" id="GFG92148.1"/>
    </source>
</evidence>
<feature type="transmembrane region" description="Helical" evidence="9">
    <location>
        <begin position="377"/>
        <end position="397"/>
    </location>
</feature>
<dbReference type="PROSITE" id="PS00216">
    <property type="entry name" value="SUGAR_TRANSPORT_1"/>
    <property type="match status" value="1"/>
</dbReference>